<accession>U4TR49</accession>
<dbReference type="Pfam" id="PF06207">
    <property type="entry name" value="DUF1002"/>
    <property type="match status" value="1"/>
</dbReference>
<name>U4TR49_9LACO</name>
<keyword evidence="3" id="KW-1185">Reference proteome</keyword>
<dbReference type="EMBL" id="KI271599">
    <property type="protein sequence ID" value="ERL64358.1"/>
    <property type="molecule type" value="Genomic_DNA"/>
</dbReference>
<dbReference type="InterPro" id="IPR009343">
    <property type="entry name" value="DUF1002"/>
</dbReference>
<dbReference type="STRING" id="1231336.L248_1020"/>
<evidence type="ECO:0000313" key="3">
    <source>
        <dbReference type="Proteomes" id="UP000030647"/>
    </source>
</evidence>
<evidence type="ECO:0000256" key="1">
    <source>
        <dbReference type="SAM" id="SignalP"/>
    </source>
</evidence>
<evidence type="ECO:0008006" key="4">
    <source>
        <dbReference type="Google" id="ProtNLM"/>
    </source>
</evidence>
<feature type="chain" id="PRO_5004655638" description="YpuA" evidence="1">
    <location>
        <begin position="33"/>
        <end position="327"/>
    </location>
</feature>
<dbReference type="eggNOG" id="COG4086">
    <property type="taxonomic scope" value="Bacteria"/>
</dbReference>
<protein>
    <recommendedName>
        <fullName evidence="4">YpuA</fullName>
    </recommendedName>
</protein>
<dbReference type="AlphaFoldDB" id="U4TR49"/>
<sequence length="327" mass="34815">MRKEIMRKFVRFLMIIMTAVAGALLLTTPAHAASGDWSQPIVTLGTSLTASQKEGTISTLTSPLNGANYSTITITGDTLVKYLNPSGSTFTSASGVWSSAAVQKTSSGSGINVQILNYNGKNNITQITADQYKNAALTAGVTDANIYVTSAVPIDGSGALAGVYAAFAQNGDALNQKQVTAAQNEMGTLNDINQANKGKDGYSDAQLNNAVAGAKEEMAQKGSNITTGDITTIVNNQITKNNLGNVINNNQKQQIINILVQIRDSGALNSSSFKEQASKVMSDIQDNAKSIFNKLNTQENRNLFQKVMDAIGQFFQNVWNQIVGLFK</sequence>
<keyword evidence="1" id="KW-0732">Signal</keyword>
<dbReference type="HOGENOM" id="CLU_050671_1_0_9"/>
<organism evidence="2 3">
    <name type="scientific">Schleiferilactobacillus shenzhenensis LY-73</name>
    <dbReference type="NCBI Taxonomy" id="1231336"/>
    <lineage>
        <taxon>Bacteria</taxon>
        <taxon>Bacillati</taxon>
        <taxon>Bacillota</taxon>
        <taxon>Bacilli</taxon>
        <taxon>Lactobacillales</taxon>
        <taxon>Lactobacillaceae</taxon>
        <taxon>Schleiferilactobacillus</taxon>
    </lineage>
</organism>
<feature type="signal peptide" evidence="1">
    <location>
        <begin position="1"/>
        <end position="32"/>
    </location>
</feature>
<reference evidence="3" key="1">
    <citation type="journal article" date="2013" name="Genome Announc.">
        <title>Whole-Genome Sequencing of Lactobacillus shenzhenensis Strain LY-73T.</title>
        <authorList>
            <person name="Lin Z."/>
            <person name="Liu Z."/>
            <person name="Yang R."/>
            <person name="Zou Y."/>
            <person name="Wan D."/>
            <person name="Chen J."/>
            <person name="Guo M."/>
            <person name="Zhao J."/>
            <person name="Fang C."/>
            <person name="Yang R."/>
            <person name="Liu F."/>
        </authorList>
    </citation>
    <scope>NUCLEOTIDE SEQUENCE [LARGE SCALE GENOMIC DNA]</scope>
    <source>
        <strain evidence="3">LY-73</strain>
    </source>
</reference>
<evidence type="ECO:0000313" key="2">
    <source>
        <dbReference type="EMBL" id="ERL64358.1"/>
    </source>
</evidence>
<proteinExistence type="predicted"/>
<gene>
    <name evidence="2" type="ORF">L248_1020</name>
</gene>
<dbReference type="Proteomes" id="UP000030647">
    <property type="component" value="Unassembled WGS sequence"/>
</dbReference>